<evidence type="ECO:0000256" key="3">
    <source>
        <dbReference type="ARBA" id="ARBA00022741"/>
    </source>
</evidence>
<dbReference type="CDD" id="cd03257">
    <property type="entry name" value="ABC_NikE_OppD_transporters"/>
    <property type="match status" value="1"/>
</dbReference>
<dbReference type="InterPro" id="IPR013563">
    <property type="entry name" value="Oligopep_ABC_C"/>
</dbReference>
<dbReference type="GO" id="GO:0016887">
    <property type="term" value="F:ATP hydrolysis activity"/>
    <property type="evidence" value="ECO:0007669"/>
    <property type="project" value="InterPro"/>
</dbReference>
<evidence type="ECO:0000259" key="6">
    <source>
        <dbReference type="PROSITE" id="PS50893"/>
    </source>
</evidence>
<dbReference type="Pfam" id="PF00005">
    <property type="entry name" value="ABC_tran"/>
    <property type="match status" value="1"/>
</dbReference>
<dbReference type="NCBIfam" id="TIGR01727">
    <property type="entry name" value="oligo_HPY"/>
    <property type="match status" value="1"/>
</dbReference>
<dbReference type="InterPro" id="IPR050319">
    <property type="entry name" value="ABC_transp_ATP-bind"/>
</dbReference>
<gene>
    <name evidence="7" type="ORF">HNP84_006584</name>
</gene>
<keyword evidence="3" id="KW-0547">Nucleotide-binding</keyword>
<evidence type="ECO:0000256" key="4">
    <source>
        <dbReference type="ARBA" id="ARBA00022840"/>
    </source>
</evidence>
<keyword evidence="2" id="KW-0813">Transport</keyword>
<dbReference type="PANTHER" id="PTHR43776:SF7">
    <property type="entry name" value="D,D-DIPEPTIDE TRANSPORT ATP-BINDING PROTEIN DDPF-RELATED"/>
    <property type="match status" value="1"/>
</dbReference>
<dbReference type="SMART" id="SM00382">
    <property type="entry name" value="AAA"/>
    <property type="match status" value="1"/>
</dbReference>
<dbReference type="InterPro" id="IPR017871">
    <property type="entry name" value="ABC_transporter-like_CS"/>
</dbReference>
<dbReference type="Gene3D" id="3.40.50.300">
    <property type="entry name" value="P-loop containing nucleotide triphosphate hydrolases"/>
    <property type="match status" value="1"/>
</dbReference>
<dbReference type="EMBL" id="JACHGN010000015">
    <property type="protein sequence ID" value="MBB5136833.1"/>
    <property type="molecule type" value="Genomic_DNA"/>
</dbReference>
<keyword evidence="8" id="KW-1185">Reference proteome</keyword>
<sequence length="334" mass="36264">MTHADQDADRPLLRVADLVVEYHTRAGTVHAVSGVSFELDRGETLGVVGESGCGKSTMARSILQMPRPLSGTVEFDGTDLTRLPGSSLRRLRPELQMVFQDPVSSLNPRRKIRQIVAEPLTIWRRGTRAERAAKAEEMLRAVGLDPADYGDRHPTELSGGQCQRVAIARALVAGARLLVCDEPVSSLDVSLRATVLNLIEDLRERFDLAVLFIAHDLAVVKNVSDRVMVMYLGKVVEIAGAGELYSRPAHPYTLALLNSVPRPDPGARRPEGVVAGDPPSPVDPPSGCRFRTRCAMANDVCAREEPPLTAIRPGHAVACHFPLQAADLSRQPEA</sequence>
<protein>
    <submittedName>
        <fullName evidence="7">Peptide/nickel transport system ATP-binding protein</fullName>
    </submittedName>
</protein>
<comment type="caution">
    <text evidence="7">The sequence shown here is derived from an EMBL/GenBank/DDBJ whole genome shotgun (WGS) entry which is preliminary data.</text>
</comment>
<dbReference type="InterPro" id="IPR003439">
    <property type="entry name" value="ABC_transporter-like_ATP-bd"/>
</dbReference>
<evidence type="ECO:0000256" key="1">
    <source>
        <dbReference type="ARBA" id="ARBA00005417"/>
    </source>
</evidence>
<dbReference type="GO" id="GO:0015833">
    <property type="term" value="P:peptide transport"/>
    <property type="evidence" value="ECO:0007669"/>
    <property type="project" value="InterPro"/>
</dbReference>
<dbReference type="RefSeq" id="WP_246518976.1">
    <property type="nucleotide sequence ID" value="NZ_BAABIX010000008.1"/>
</dbReference>
<dbReference type="PANTHER" id="PTHR43776">
    <property type="entry name" value="TRANSPORT ATP-BINDING PROTEIN"/>
    <property type="match status" value="1"/>
</dbReference>
<evidence type="ECO:0000256" key="5">
    <source>
        <dbReference type="SAM" id="MobiDB-lite"/>
    </source>
</evidence>
<dbReference type="AlphaFoldDB" id="A0A840PFV9"/>
<dbReference type="InterPro" id="IPR003593">
    <property type="entry name" value="AAA+_ATPase"/>
</dbReference>
<dbReference type="Proteomes" id="UP000578449">
    <property type="component" value="Unassembled WGS sequence"/>
</dbReference>
<evidence type="ECO:0000256" key="2">
    <source>
        <dbReference type="ARBA" id="ARBA00022448"/>
    </source>
</evidence>
<dbReference type="GO" id="GO:0055085">
    <property type="term" value="P:transmembrane transport"/>
    <property type="evidence" value="ECO:0007669"/>
    <property type="project" value="UniProtKB-ARBA"/>
</dbReference>
<feature type="domain" description="ABC transporter" evidence="6">
    <location>
        <begin position="13"/>
        <end position="257"/>
    </location>
</feature>
<dbReference type="SUPFAM" id="SSF52540">
    <property type="entry name" value="P-loop containing nucleoside triphosphate hydrolases"/>
    <property type="match status" value="1"/>
</dbReference>
<dbReference type="GO" id="GO:0005524">
    <property type="term" value="F:ATP binding"/>
    <property type="evidence" value="ECO:0007669"/>
    <property type="project" value="UniProtKB-KW"/>
</dbReference>
<dbReference type="FunFam" id="3.40.50.300:FF:000016">
    <property type="entry name" value="Oligopeptide ABC transporter ATP-binding component"/>
    <property type="match status" value="1"/>
</dbReference>
<comment type="similarity">
    <text evidence="1">Belongs to the ABC transporter superfamily.</text>
</comment>
<evidence type="ECO:0000313" key="7">
    <source>
        <dbReference type="EMBL" id="MBB5136833.1"/>
    </source>
</evidence>
<organism evidence="7 8">
    <name type="scientific">Thermocatellispora tengchongensis</name>
    <dbReference type="NCBI Taxonomy" id="1073253"/>
    <lineage>
        <taxon>Bacteria</taxon>
        <taxon>Bacillati</taxon>
        <taxon>Actinomycetota</taxon>
        <taxon>Actinomycetes</taxon>
        <taxon>Streptosporangiales</taxon>
        <taxon>Streptosporangiaceae</taxon>
        <taxon>Thermocatellispora</taxon>
    </lineage>
</organism>
<dbReference type="PROSITE" id="PS00211">
    <property type="entry name" value="ABC_TRANSPORTER_1"/>
    <property type="match status" value="1"/>
</dbReference>
<name>A0A840PFV9_9ACTN</name>
<evidence type="ECO:0000313" key="8">
    <source>
        <dbReference type="Proteomes" id="UP000578449"/>
    </source>
</evidence>
<reference evidence="7 8" key="1">
    <citation type="submission" date="2020-08" db="EMBL/GenBank/DDBJ databases">
        <title>Genomic Encyclopedia of Type Strains, Phase IV (KMG-IV): sequencing the most valuable type-strain genomes for metagenomic binning, comparative biology and taxonomic classification.</title>
        <authorList>
            <person name="Goeker M."/>
        </authorList>
    </citation>
    <scope>NUCLEOTIDE SEQUENCE [LARGE SCALE GENOMIC DNA]</scope>
    <source>
        <strain evidence="7 8">DSM 45615</strain>
    </source>
</reference>
<dbReference type="InterPro" id="IPR027417">
    <property type="entry name" value="P-loop_NTPase"/>
</dbReference>
<dbReference type="Pfam" id="PF08352">
    <property type="entry name" value="oligo_HPY"/>
    <property type="match status" value="1"/>
</dbReference>
<accession>A0A840PFV9</accession>
<feature type="region of interest" description="Disordered" evidence="5">
    <location>
        <begin position="261"/>
        <end position="286"/>
    </location>
</feature>
<keyword evidence="4 7" id="KW-0067">ATP-binding</keyword>
<dbReference type="PROSITE" id="PS50893">
    <property type="entry name" value="ABC_TRANSPORTER_2"/>
    <property type="match status" value="1"/>
</dbReference>
<proteinExistence type="inferred from homology"/>